<gene>
    <name evidence="4" type="ORF">E6H04_01350</name>
</gene>
<evidence type="ECO:0008006" key="6">
    <source>
        <dbReference type="Google" id="ProtNLM"/>
    </source>
</evidence>
<dbReference type="PANTHER" id="PTHR36220:SF1">
    <property type="entry name" value="GAMMA TUBULIN COMPLEX COMPONENT C-TERMINAL DOMAIN-CONTAINING PROTEIN"/>
    <property type="match status" value="1"/>
</dbReference>
<name>A0A537JLM0_9BACT</name>
<dbReference type="InterPro" id="IPR013517">
    <property type="entry name" value="FG-GAP"/>
</dbReference>
<dbReference type="InterPro" id="IPR013519">
    <property type="entry name" value="Int_alpha_beta-p"/>
</dbReference>
<organism evidence="4 5">
    <name type="scientific">Candidatus Segetimicrobium genomatis</name>
    <dbReference type="NCBI Taxonomy" id="2569760"/>
    <lineage>
        <taxon>Bacteria</taxon>
        <taxon>Bacillati</taxon>
        <taxon>Candidatus Sysuimicrobiota</taxon>
        <taxon>Candidatus Sysuimicrobiia</taxon>
        <taxon>Candidatus Sysuimicrobiales</taxon>
        <taxon>Candidatus Segetimicrobiaceae</taxon>
        <taxon>Candidatus Segetimicrobium</taxon>
    </lineage>
</organism>
<keyword evidence="1" id="KW-0732">Signal</keyword>
<dbReference type="AlphaFoldDB" id="A0A537JLM0"/>
<dbReference type="SMART" id="SM00191">
    <property type="entry name" value="Int_alpha"/>
    <property type="match status" value="5"/>
</dbReference>
<keyword evidence="3" id="KW-0325">Glycoprotein</keyword>
<dbReference type="Gene3D" id="2.130.10.130">
    <property type="entry name" value="Integrin alpha, N-terminal"/>
    <property type="match status" value="2"/>
</dbReference>
<evidence type="ECO:0000313" key="5">
    <source>
        <dbReference type="Proteomes" id="UP000320048"/>
    </source>
</evidence>
<dbReference type="SUPFAM" id="SSF50998">
    <property type="entry name" value="Quinoprotein alcohol dehydrogenase-like"/>
    <property type="match status" value="1"/>
</dbReference>
<proteinExistence type="predicted"/>
<sequence>MRQPERLYGVFAIIVKAGTKATLAFAVFMTLFLNAAHASGLVTFTSPNPQVSGLFGTSVATNGPIVVVGAPQETGGGYSSAGHAYITDTTKPLTITLTSSNPQVDGSFGTSVAISGTTVVVGAPQEDAGGNAQAGNAYVFDAASGDLVCTLTSPNPQATGSFGFSVAISGQTVVVGAPFEDAFGISQAGNAYVFDANLCTQLDIPLEGLSSPNPQATGAFGFSVAVSGQTVVVGAPTEDAGVIFQAGNAYLFDATDGSLVSTLTSPNAETQGFCGVSVSISGTTVVAGAPNETGGGQAGAGNAYVFVRQSDGVWIQEAVLTSPNAKTQGFFGLSVSIDGQTVVAGAPEETTGGQERAGHAYVYTFEAIPDAWVLGGSFASPYAQEGGLFGQSVAGSFDSASGETVLLFGAPVETAGGQEGAGHSYLNIGTAP</sequence>
<evidence type="ECO:0000256" key="3">
    <source>
        <dbReference type="ARBA" id="ARBA00023180"/>
    </source>
</evidence>
<dbReference type="EMBL" id="VBAO01000031">
    <property type="protein sequence ID" value="TMI84437.1"/>
    <property type="molecule type" value="Genomic_DNA"/>
</dbReference>
<dbReference type="Proteomes" id="UP000320048">
    <property type="component" value="Unassembled WGS sequence"/>
</dbReference>
<dbReference type="InterPro" id="IPR028994">
    <property type="entry name" value="Integrin_alpha_N"/>
</dbReference>
<dbReference type="InterPro" id="IPR011047">
    <property type="entry name" value="Quinoprotein_ADH-like_sf"/>
</dbReference>
<evidence type="ECO:0000256" key="1">
    <source>
        <dbReference type="ARBA" id="ARBA00022729"/>
    </source>
</evidence>
<keyword evidence="2" id="KW-0677">Repeat</keyword>
<dbReference type="PROSITE" id="PS51470">
    <property type="entry name" value="FG_GAP"/>
    <property type="match status" value="4"/>
</dbReference>
<evidence type="ECO:0000313" key="4">
    <source>
        <dbReference type="EMBL" id="TMI84437.1"/>
    </source>
</evidence>
<dbReference type="PANTHER" id="PTHR36220">
    <property type="entry name" value="UNNAMED PRODUCT"/>
    <property type="match status" value="1"/>
</dbReference>
<protein>
    <recommendedName>
        <fullName evidence="6">Integrin</fullName>
    </recommendedName>
</protein>
<accession>A0A537JLM0</accession>
<evidence type="ECO:0000256" key="2">
    <source>
        <dbReference type="ARBA" id="ARBA00022737"/>
    </source>
</evidence>
<dbReference type="Pfam" id="PF14312">
    <property type="entry name" value="FG-GAP_2"/>
    <property type="match status" value="5"/>
</dbReference>
<comment type="caution">
    <text evidence="4">The sequence shown here is derived from an EMBL/GenBank/DDBJ whole genome shotgun (WGS) entry which is preliminary data.</text>
</comment>
<reference evidence="4 5" key="1">
    <citation type="journal article" date="2019" name="Nat. Microbiol.">
        <title>Mediterranean grassland soil C-N compound turnover is dependent on rainfall and depth, and is mediated by genomically divergent microorganisms.</title>
        <authorList>
            <person name="Diamond S."/>
            <person name="Andeer P.F."/>
            <person name="Li Z."/>
            <person name="Crits-Christoph A."/>
            <person name="Burstein D."/>
            <person name="Anantharaman K."/>
            <person name="Lane K.R."/>
            <person name="Thomas B.C."/>
            <person name="Pan C."/>
            <person name="Northen T.R."/>
            <person name="Banfield J.F."/>
        </authorList>
    </citation>
    <scope>NUCLEOTIDE SEQUENCE [LARGE SCALE GENOMIC DNA]</scope>
    <source>
        <strain evidence="4">NP_7</strain>
    </source>
</reference>